<protein>
    <submittedName>
        <fullName evidence="4">Two-component response regulator orr21</fullName>
    </submittedName>
</protein>
<dbReference type="InterPro" id="IPR045279">
    <property type="entry name" value="ARR-like"/>
</dbReference>
<keyword evidence="2" id="KW-0597">Phosphoprotein</keyword>
<dbReference type="InterPro" id="IPR011006">
    <property type="entry name" value="CheY-like_superfamily"/>
</dbReference>
<feature type="modified residue" description="4-aspartylphosphate" evidence="2">
    <location>
        <position position="67"/>
    </location>
</feature>
<reference evidence="4 5" key="1">
    <citation type="submission" date="2020-06" db="EMBL/GenBank/DDBJ databases">
        <title>Transcriptomic and genomic resources for Thalictrum thalictroides and T. hernandezii: Facilitating candidate gene discovery in an emerging model plant lineage.</title>
        <authorList>
            <person name="Arias T."/>
            <person name="Riano-Pachon D.M."/>
            <person name="Di Stilio V.S."/>
        </authorList>
    </citation>
    <scope>NUCLEOTIDE SEQUENCE [LARGE SCALE GENOMIC DNA]</scope>
    <source>
        <strain evidence="5">cv. WT478/WT964</strain>
        <tissue evidence="4">Leaves</tissue>
    </source>
</reference>
<gene>
    <name evidence="4" type="ORF">FRX31_007416</name>
</gene>
<evidence type="ECO:0000259" key="3">
    <source>
        <dbReference type="PROSITE" id="PS50110"/>
    </source>
</evidence>
<evidence type="ECO:0000313" key="4">
    <source>
        <dbReference type="EMBL" id="KAF5202997.1"/>
    </source>
</evidence>
<dbReference type="SUPFAM" id="SSF52172">
    <property type="entry name" value="CheY-like"/>
    <property type="match status" value="1"/>
</dbReference>
<name>A0A7J6X1Q5_THATH</name>
<keyword evidence="1" id="KW-0902">Two-component regulatory system</keyword>
<dbReference type="SMART" id="SM00448">
    <property type="entry name" value="REC"/>
    <property type="match status" value="1"/>
</dbReference>
<organism evidence="4 5">
    <name type="scientific">Thalictrum thalictroides</name>
    <name type="common">Rue-anemone</name>
    <name type="synonym">Anemone thalictroides</name>
    <dbReference type="NCBI Taxonomy" id="46969"/>
    <lineage>
        <taxon>Eukaryota</taxon>
        <taxon>Viridiplantae</taxon>
        <taxon>Streptophyta</taxon>
        <taxon>Embryophyta</taxon>
        <taxon>Tracheophyta</taxon>
        <taxon>Spermatophyta</taxon>
        <taxon>Magnoliopsida</taxon>
        <taxon>Ranunculales</taxon>
        <taxon>Ranunculaceae</taxon>
        <taxon>Thalictroideae</taxon>
        <taxon>Thalictrum</taxon>
    </lineage>
</organism>
<comment type="caution">
    <text evidence="4">The sequence shown here is derived from an EMBL/GenBank/DDBJ whole genome shotgun (WGS) entry which is preliminary data.</text>
</comment>
<dbReference type="AlphaFoldDB" id="A0A7J6X1Q5"/>
<dbReference type="Pfam" id="PF00072">
    <property type="entry name" value="Response_reg"/>
    <property type="match status" value="1"/>
</dbReference>
<evidence type="ECO:0000256" key="1">
    <source>
        <dbReference type="ARBA" id="ARBA00023012"/>
    </source>
</evidence>
<dbReference type="Proteomes" id="UP000554482">
    <property type="component" value="Unassembled WGS sequence"/>
</dbReference>
<dbReference type="PANTHER" id="PTHR43874:SF7">
    <property type="entry name" value="TWO-COMPONENT RESPONSE REGULATOR ARR10"/>
    <property type="match status" value="1"/>
</dbReference>
<feature type="domain" description="Response regulatory" evidence="3">
    <location>
        <begin position="17"/>
        <end position="131"/>
    </location>
</feature>
<dbReference type="PROSITE" id="PS50110">
    <property type="entry name" value="RESPONSE_REGULATORY"/>
    <property type="match status" value="1"/>
</dbReference>
<keyword evidence="5" id="KW-1185">Reference proteome</keyword>
<dbReference type="PANTHER" id="PTHR43874">
    <property type="entry name" value="TWO-COMPONENT RESPONSE REGULATOR"/>
    <property type="match status" value="1"/>
</dbReference>
<dbReference type="Gene3D" id="3.40.50.2300">
    <property type="match status" value="1"/>
</dbReference>
<dbReference type="EMBL" id="JABWDY010007358">
    <property type="protein sequence ID" value="KAF5202997.1"/>
    <property type="molecule type" value="Genomic_DNA"/>
</dbReference>
<dbReference type="OrthoDB" id="1743485at2759"/>
<evidence type="ECO:0000256" key="2">
    <source>
        <dbReference type="PROSITE-ProRule" id="PRU00169"/>
    </source>
</evidence>
<proteinExistence type="predicted"/>
<dbReference type="GO" id="GO:0009736">
    <property type="term" value="P:cytokinin-activated signaling pathway"/>
    <property type="evidence" value="ECO:0007669"/>
    <property type="project" value="InterPro"/>
</dbReference>
<dbReference type="GO" id="GO:0000160">
    <property type="term" value="P:phosphorelay signal transduction system"/>
    <property type="evidence" value="ECO:0007669"/>
    <property type="project" value="UniProtKB-KW"/>
</dbReference>
<evidence type="ECO:0000313" key="5">
    <source>
        <dbReference type="Proteomes" id="UP000554482"/>
    </source>
</evidence>
<sequence length="147" mass="16928">MAGIVLQNPRNMRIGLRVLVVDDDPLTLMMAERMLTTKLYHVTTAVGGGEALRLLNTEARFDLVLSDLYMSGMDGFQLLQIVRAVYNIPFIFMSSDHKLDVMERGLEAGARFFFPKPLTMMNYENMWQFIYIENVEYFQGMNIEDQG</sequence>
<accession>A0A7J6X1Q5</accession>
<dbReference type="InterPro" id="IPR001789">
    <property type="entry name" value="Sig_transdc_resp-reg_receiver"/>
</dbReference>